<dbReference type="GO" id="GO:0031146">
    <property type="term" value="P:SCF-dependent proteasomal ubiquitin-dependent protein catabolic process"/>
    <property type="evidence" value="ECO:0007669"/>
    <property type="project" value="TreeGrafter"/>
</dbReference>
<evidence type="ECO:0000313" key="1">
    <source>
        <dbReference type="EMBL" id="KAG5629631.1"/>
    </source>
</evidence>
<sequence>MGPTLKELSLRNVSNVGDEGLFEIAHGCHMLKKLDLFQWLMNRDIAKNCLNLNSLSINDCSYIGNESLKIVGEYCPNLKHIRLKIVHSLGIKELVKFEELNINDISLDIISHYGTALTHLSFVDLQRVEQRDYGLVACVKALVSLQSIQLEECHLITQARLYGILLNYGNTTIDVLRRLCHKLTHLELNGLLRIIDEGLLSFVQRCKSNLMVMNLSGYFTDATLVEIANSCLLLTKLDVSKCYSCDDLAMSGSYAFASFYDSNISKFNFKISYYNFWHCPIFATKKTFLFTKLNKEENLIGYNSLNTSNSTI</sequence>
<dbReference type="InterPro" id="IPR032675">
    <property type="entry name" value="LRR_dom_sf"/>
</dbReference>
<proteinExistence type="predicted"/>
<protein>
    <submittedName>
        <fullName evidence="1">Uncharacterized protein</fullName>
    </submittedName>
</protein>
<dbReference type="Proteomes" id="UP000824120">
    <property type="component" value="Chromosome 1"/>
</dbReference>
<keyword evidence="2" id="KW-1185">Reference proteome</keyword>
<dbReference type="InterPro" id="IPR006553">
    <property type="entry name" value="Leu-rich_rpt_Cys-con_subtyp"/>
</dbReference>
<dbReference type="SUPFAM" id="SSF52047">
    <property type="entry name" value="RNI-like"/>
    <property type="match status" value="1"/>
</dbReference>
<evidence type="ECO:0000313" key="2">
    <source>
        <dbReference type="Proteomes" id="UP000824120"/>
    </source>
</evidence>
<accession>A0A9J6AZV7</accession>
<dbReference type="AlphaFoldDB" id="A0A9J6AZV7"/>
<dbReference type="SMART" id="SM00367">
    <property type="entry name" value="LRR_CC"/>
    <property type="match status" value="5"/>
</dbReference>
<dbReference type="GO" id="GO:0019005">
    <property type="term" value="C:SCF ubiquitin ligase complex"/>
    <property type="evidence" value="ECO:0007669"/>
    <property type="project" value="TreeGrafter"/>
</dbReference>
<dbReference type="PANTHER" id="PTHR13318">
    <property type="entry name" value="PARTNER OF PAIRED, ISOFORM B-RELATED"/>
    <property type="match status" value="1"/>
</dbReference>
<name>A0A9J6AZV7_SOLCO</name>
<organism evidence="1 2">
    <name type="scientific">Solanum commersonii</name>
    <name type="common">Commerson's wild potato</name>
    <name type="synonym">Commerson's nightshade</name>
    <dbReference type="NCBI Taxonomy" id="4109"/>
    <lineage>
        <taxon>Eukaryota</taxon>
        <taxon>Viridiplantae</taxon>
        <taxon>Streptophyta</taxon>
        <taxon>Embryophyta</taxon>
        <taxon>Tracheophyta</taxon>
        <taxon>Spermatophyta</taxon>
        <taxon>Magnoliopsida</taxon>
        <taxon>eudicotyledons</taxon>
        <taxon>Gunneridae</taxon>
        <taxon>Pentapetalae</taxon>
        <taxon>asterids</taxon>
        <taxon>lamiids</taxon>
        <taxon>Solanales</taxon>
        <taxon>Solanaceae</taxon>
        <taxon>Solanoideae</taxon>
        <taxon>Solaneae</taxon>
        <taxon>Solanum</taxon>
    </lineage>
</organism>
<gene>
    <name evidence="1" type="ORF">H5410_001348</name>
</gene>
<dbReference type="OrthoDB" id="550575at2759"/>
<dbReference type="PANTHER" id="PTHR13318:SF95">
    <property type="entry name" value="F-BOX PROTEIN YLR352W"/>
    <property type="match status" value="1"/>
</dbReference>
<comment type="caution">
    <text evidence="1">The sequence shown here is derived from an EMBL/GenBank/DDBJ whole genome shotgun (WGS) entry which is preliminary data.</text>
</comment>
<dbReference type="Gene3D" id="3.80.10.10">
    <property type="entry name" value="Ribonuclease Inhibitor"/>
    <property type="match status" value="2"/>
</dbReference>
<dbReference type="EMBL" id="JACXVP010000001">
    <property type="protein sequence ID" value="KAG5629631.1"/>
    <property type="molecule type" value="Genomic_DNA"/>
</dbReference>
<reference evidence="1 2" key="1">
    <citation type="submission" date="2020-09" db="EMBL/GenBank/DDBJ databases">
        <title>De no assembly of potato wild relative species, Solanum commersonii.</title>
        <authorList>
            <person name="Cho K."/>
        </authorList>
    </citation>
    <scope>NUCLEOTIDE SEQUENCE [LARGE SCALE GENOMIC DNA]</scope>
    <source>
        <strain evidence="1">LZ3.2</strain>
        <tissue evidence="1">Leaf</tissue>
    </source>
</reference>